<protein>
    <recommendedName>
        <fullName evidence="2">DUF6589 domain-containing protein</fullName>
    </recommendedName>
</protein>
<organism>
    <name type="scientific">Serpula lacrymans var. lacrymans (strain S7.9)</name>
    <name type="common">Dry rot fungus</name>
    <dbReference type="NCBI Taxonomy" id="578457"/>
    <lineage>
        <taxon>Eukaryota</taxon>
        <taxon>Fungi</taxon>
        <taxon>Dikarya</taxon>
        <taxon>Basidiomycota</taxon>
        <taxon>Agaricomycotina</taxon>
        <taxon>Agaricomycetes</taxon>
        <taxon>Agaricomycetidae</taxon>
        <taxon>Boletales</taxon>
        <taxon>Coniophorineae</taxon>
        <taxon>Serpulaceae</taxon>
        <taxon>Serpula</taxon>
    </lineage>
</organism>
<dbReference type="Pfam" id="PF20231">
    <property type="entry name" value="DUF6589"/>
    <property type="match status" value="1"/>
</dbReference>
<evidence type="ECO:0000259" key="2">
    <source>
        <dbReference type="Pfam" id="PF20231"/>
    </source>
</evidence>
<dbReference type="OrthoDB" id="4743193at2759"/>
<accession>F8NJH5</accession>
<sequence length="668" mass="75442">MDLGEIGGDDEEEMNEEHTRDPNLIASKSGEKNSRQANIFLQSVNKRCNYLQGLLSIFLHSTGAPEKVVEVLAHTGLSAVNSMSHGISSQIKQAVQSMRGHFGHFANQLAEPDPVTQIPLHKTDQITCRAMKIKQSTSDGNIEALENLLRQGDEDFDLDHDKDMSEYVLFVHGDLLTKERIDAVRHSCRIERTPKDWFQYIVFLPGLFHYKMACADAIWRTYLQPADSQSDPNSLYEHIGMLRPKETGKLISKPGFRRMHNIVHHDLTGSMLNCWQHKITKRNPQCSSIELFATTKPTWEDIVDMSDAIVAKYIGTSPDLHKERSKPFHERDKVYGNQLLHNCDELMYVDLCHAMNSGDVGHVEASFLPWIHIFVTVGKHKYAAQISKILCDLCYQYPPDLSQLIHLNLLCNPKGVTGAWCAIDWLVERNNLYTKVIVSGLGSNCTIDHIIEHSPLIEVFRHCHIIVKNPFHLLHHTIRHQPPDMTKTIEKLTKRLLETKPHKFTAGRSKRLWDYTKKGVGVSTSGEGDMSKINNAVEDFVGDDKLGPKKVDISITSINHLLLLCLAHDAQVLVANIATKPRQTTAASLTLTPVATILTVFFTADSELDANSRCHHYIPITTTIATALLRLGLNKWLFVRRTFIIFMHAQTVVRANTEILYTPIVSQA</sequence>
<dbReference type="AlphaFoldDB" id="F8NJH5"/>
<gene>
    <name evidence="3" type="ORF">SERLADRAFT_405786</name>
</gene>
<feature type="region of interest" description="Disordered" evidence="1">
    <location>
        <begin position="1"/>
        <end position="30"/>
    </location>
</feature>
<dbReference type="HOGENOM" id="CLU_411124_0_0_1"/>
<dbReference type="KEGG" id="sla:SERLADRAFT_405786"/>
<dbReference type="Proteomes" id="UP000008064">
    <property type="component" value="Unassembled WGS sequence"/>
</dbReference>
<evidence type="ECO:0000313" key="3">
    <source>
        <dbReference type="EMBL" id="EGO30025.1"/>
    </source>
</evidence>
<dbReference type="RefSeq" id="XP_007314267.1">
    <property type="nucleotide sequence ID" value="XM_007314205.1"/>
</dbReference>
<dbReference type="GeneID" id="18812566"/>
<feature type="domain" description="DUF6589" evidence="2">
    <location>
        <begin position="82"/>
        <end position="480"/>
    </location>
</feature>
<dbReference type="EMBL" id="GL945429">
    <property type="protein sequence ID" value="EGO30025.1"/>
    <property type="molecule type" value="Genomic_DNA"/>
</dbReference>
<dbReference type="InterPro" id="IPR046496">
    <property type="entry name" value="DUF6589"/>
</dbReference>
<name>F8NJH5_SERL9</name>
<proteinExistence type="predicted"/>
<reference evidence="3" key="1">
    <citation type="submission" date="2011-04" db="EMBL/GenBank/DDBJ databases">
        <title>Evolution of plant cell wall degrading machinery underlies the functional diversity of forest fungi.</title>
        <authorList>
            <consortium name="US DOE Joint Genome Institute (JGI-PGF)"/>
            <person name="Eastwood D.C."/>
            <person name="Floudas D."/>
            <person name="Binder M."/>
            <person name="Majcherczyk A."/>
            <person name="Schneider P."/>
            <person name="Aerts A."/>
            <person name="Asiegbu F.O."/>
            <person name="Baker S.E."/>
            <person name="Barry K."/>
            <person name="Bendiksby M."/>
            <person name="Blumentritt M."/>
            <person name="Coutinho P.M."/>
            <person name="Cullen D."/>
            <person name="Cullen D."/>
            <person name="Gathman A."/>
            <person name="Goodell B."/>
            <person name="Henrissat B."/>
            <person name="Ihrmark K."/>
            <person name="Kauserud H."/>
            <person name="Kohler A."/>
            <person name="LaButti K."/>
            <person name="Lapidus A."/>
            <person name="Lavin J.L."/>
            <person name="Lee Y.-H."/>
            <person name="Lindquist E."/>
            <person name="Lilly W."/>
            <person name="Lucas S."/>
            <person name="Morin E."/>
            <person name="Murat C."/>
            <person name="Oguiza J.A."/>
            <person name="Park J."/>
            <person name="Pisabarro A.G."/>
            <person name="Riley R."/>
            <person name="Rosling A."/>
            <person name="Salamov A."/>
            <person name="Schmidt O."/>
            <person name="Schmutz J."/>
            <person name="Skrede I."/>
            <person name="Stenlid J."/>
            <person name="Wiebenga A."/>
            <person name="Xie X."/>
            <person name="Kues U."/>
            <person name="Hibbett D.S."/>
            <person name="Hoffmeister D."/>
            <person name="Hogberg N."/>
            <person name="Martin F."/>
            <person name="Grigoriev I.V."/>
            <person name="Watkinson S.C."/>
        </authorList>
    </citation>
    <scope>NUCLEOTIDE SEQUENCE</scope>
    <source>
        <strain evidence="3">S7.9</strain>
    </source>
</reference>
<evidence type="ECO:0000256" key="1">
    <source>
        <dbReference type="SAM" id="MobiDB-lite"/>
    </source>
</evidence>